<feature type="transmembrane region" description="Helical" evidence="1">
    <location>
        <begin position="507"/>
        <end position="529"/>
    </location>
</feature>
<dbReference type="PATRIC" id="fig|129848.4.peg.991"/>
<keyword evidence="3" id="KW-1185">Reference proteome</keyword>
<evidence type="ECO:0000313" key="3">
    <source>
        <dbReference type="Proteomes" id="UP000094707"/>
    </source>
</evidence>
<feature type="transmembrane region" description="Helical" evidence="1">
    <location>
        <begin position="399"/>
        <end position="419"/>
    </location>
</feature>
<dbReference type="GeneID" id="30411833"/>
<feature type="transmembrane region" description="Helical" evidence="1">
    <location>
        <begin position="271"/>
        <end position="291"/>
    </location>
</feature>
<dbReference type="Pfam" id="PF09971">
    <property type="entry name" value="DUF2206"/>
    <property type="match status" value="1"/>
</dbReference>
<evidence type="ECO:0000313" key="2">
    <source>
        <dbReference type="EMBL" id="SCG85545.1"/>
    </source>
</evidence>
<keyword evidence="1" id="KW-0472">Membrane</keyword>
<evidence type="ECO:0000256" key="1">
    <source>
        <dbReference type="SAM" id="Phobius"/>
    </source>
</evidence>
<feature type="transmembrane region" description="Helical" evidence="1">
    <location>
        <begin position="371"/>
        <end position="387"/>
    </location>
</feature>
<proteinExistence type="predicted"/>
<feature type="transmembrane region" description="Helical" evidence="1">
    <location>
        <begin position="474"/>
        <end position="495"/>
    </location>
</feature>
<dbReference type="OrthoDB" id="71189at2157"/>
<dbReference type="InterPro" id="IPR018701">
    <property type="entry name" value="DUF2206_membrane"/>
</dbReference>
<evidence type="ECO:0008006" key="4">
    <source>
        <dbReference type="Google" id="ProtNLM"/>
    </source>
</evidence>
<gene>
    <name evidence="2" type="ORF">MCBB_0985</name>
</gene>
<feature type="transmembrane region" description="Helical" evidence="1">
    <location>
        <begin position="69"/>
        <end position="93"/>
    </location>
</feature>
<feature type="transmembrane region" description="Helical" evidence="1">
    <location>
        <begin position="167"/>
        <end position="187"/>
    </location>
</feature>
<feature type="transmembrane region" description="Helical" evidence="1">
    <location>
        <begin position="535"/>
        <end position="554"/>
    </location>
</feature>
<dbReference type="Proteomes" id="UP000094707">
    <property type="component" value="Chromosome I"/>
</dbReference>
<feature type="transmembrane region" description="Helical" evidence="1">
    <location>
        <begin position="140"/>
        <end position="161"/>
    </location>
</feature>
<feature type="transmembrane region" description="Helical" evidence="1">
    <location>
        <begin position="300"/>
        <end position="319"/>
    </location>
</feature>
<feature type="transmembrane region" description="Helical" evidence="1">
    <location>
        <begin position="12"/>
        <end position="33"/>
    </location>
</feature>
<keyword evidence="1" id="KW-1133">Transmembrane helix</keyword>
<feature type="transmembrane region" description="Helical" evidence="1">
    <location>
        <begin position="325"/>
        <end position="342"/>
    </location>
</feature>
<dbReference type="EMBL" id="LT607756">
    <property type="protein sequence ID" value="SCG85545.1"/>
    <property type="molecule type" value="Genomic_DNA"/>
</dbReference>
<feature type="transmembrane region" description="Helical" evidence="1">
    <location>
        <begin position="194"/>
        <end position="213"/>
    </location>
</feature>
<feature type="transmembrane region" description="Helical" evidence="1">
    <location>
        <begin position="566"/>
        <end position="584"/>
    </location>
</feature>
<dbReference type="STRING" id="118062.MCBB_0985"/>
<feature type="transmembrane region" description="Helical" evidence="1">
    <location>
        <begin position="99"/>
        <end position="119"/>
    </location>
</feature>
<dbReference type="KEGG" id="mcub:MCBB_0985"/>
<dbReference type="AlphaFoldDB" id="A0A1D3L1V6"/>
<sequence length="718" mass="80879">MEFFSAVTSKARNYLLIIISMLLITDITIILNIPFLREITSFLFFTVVPGILILQLLGKDNLEFLKKILISIGLSVSILIFMGLILNSLYPFLIKPLSLGPVLVSLNILVIAMALSAYLKNKDTFMVNFFNLNFKIGDKLTAPIIFPVLFPLLAVLGTYLMNTTQNNILLMLMLFLIPLYLIAVVYLRDKIHPATYPIAVWLIGLSLLLMHGLTSAHVMGRDVHSEFYCYQLTLANLHWNIHDYYNPYNACLSVNILPVVYHVLSNMGGEYVFKLFFSILGSLTPLIVYVVSKKYIGKKYAFFAALLFTFQIFFIYMLGASRQEIGILFFFLAVMVIFDPELENTLTKKVLFLLFMFSLVVSHYTTSYVAFIIMATILVVPFLRGLVKERKLVTTNFDLILISLIFIVAWYLLFAKVQFTAGAQVIGTTAAATAAAASAGSGSGAANSLASSRGAYVLGILGIVLKSVPNTISVIVHDAIFATIMLGFATVAFKYRKFREKMDAEYLMGVCVSIILLVLFVALPYISIAYDAARLFFQVLIFVAPLFVIGAMTLSKIIKKPKWDVLIILVLLISIFSCATYMQYHFYGTPYSPDYDANGTVRGETYLYDSELTSVSWLNNNKVNGLTVYSDGHESSRFELVYGSNPSYKQSFFTWDTSFFALNKTKKSGYIYLGNVNVKYNQTYDVYDDISVHNMYIYSHLFKGKYRIYDNGGSQIWL</sequence>
<protein>
    <recommendedName>
        <fullName evidence="4">DUF2206 domain-containing protein</fullName>
    </recommendedName>
</protein>
<dbReference type="RefSeq" id="WP_071906696.1">
    <property type="nucleotide sequence ID" value="NZ_LT607756.1"/>
</dbReference>
<keyword evidence="1" id="KW-0812">Transmembrane</keyword>
<organism evidence="2 3">
    <name type="scientific">Methanobacterium congolense</name>
    <dbReference type="NCBI Taxonomy" id="118062"/>
    <lineage>
        <taxon>Archaea</taxon>
        <taxon>Methanobacteriati</taxon>
        <taxon>Methanobacteriota</taxon>
        <taxon>Methanomada group</taxon>
        <taxon>Methanobacteria</taxon>
        <taxon>Methanobacteriales</taxon>
        <taxon>Methanobacteriaceae</taxon>
        <taxon>Methanobacterium</taxon>
    </lineage>
</organism>
<name>A0A1D3L1V6_9EURY</name>
<reference evidence="2 3" key="1">
    <citation type="submission" date="2016-08" db="EMBL/GenBank/DDBJ databases">
        <authorList>
            <person name="Seilhamer J.J."/>
        </authorList>
    </citation>
    <scope>NUCLEOTIDE SEQUENCE [LARGE SCALE GENOMIC DNA]</scope>
    <source>
        <strain evidence="2">Buetzberg</strain>
    </source>
</reference>
<feature type="transmembrane region" description="Helical" evidence="1">
    <location>
        <begin position="39"/>
        <end position="57"/>
    </location>
</feature>
<accession>A0A1D3L1V6</accession>